<dbReference type="AlphaFoldDB" id="W9SRS0"/>
<comment type="subcellular location">
    <subcellularLocation>
        <location evidence="1">Nucleus</location>
    </subcellularLocation>
</comment>
<feature type="compositionally biased region" description="Pro residues" evidence="6">
    <location>
        <begin position="177"/>
        <end position="187"/>
    </location>
</feature>
<evidence type="ECO:0000256" key="1">
    <source>
        <dbReference type="ARBA" id="ARBA00004123"/>
    </source>
</evidence>
<evidence type="ECO:0000256" key="2">
    <source>
        <dbReference type="ARBA" id="ARBA00023015"/>
    </source>
</evidence>
<dbReference type="SUPFAM" id="SSF47459">
    <property type="entry name" value="HLH, helix-loop-helix DNA-binding domain"/>
    <property type="match status" value="1"/>
</dbReference>
<evidence type="ECO:0000256" key="4">
    <source>
        <dbReference type="ARBA" id="ARBA00023163"/>
    </source>
</evidence>
<dbReference type="STRING" id="981085.W9SRS0"/>
<keyword evidence="9" id="KW-1185">Reference proteome</keyword>
<dbReference type="KEGG" id="mnt:21401270"/>
<gene>
    <name evidence="8" type="ORF">L484_018295</name>
</gene>
<dbReference type="GO" id="GO:0046983">
    <property type="term" value="F:protein dimerization activity"/>
    <property type="evidence" value="ECO:0007669"/>
    <property type="project" value="InterPro"/>
</dbReference>
<dbReference type="InterPro" id="IPR036638">
    <property type="entry name" value="HLH_DNA-bd_sf"/>
</dbReference>
<dbReference type="InterPro" id="IPR011598">
    <property type="entry name" value="bHLH_dom"/>
</dbReference>
<feature type="compositionally biased region" description="Low complexity" evidence="6">
    <location>
        <begin position="147"/>
        <end position="160"/>
    </location>
</feature>
<dbReference type="eggNOG" id="ENOG502S14F">
    <property type="taxonomic scope" value="Eukaryota"/>
</dbReference>
<dbReference type="Proteomes" id="UP000030645">
    <property type="component" value="Unassembled WGS sequence"/>
</dbReference>
<reference evidence="9" key="1">
    <citation type="submission" date="2013-01" db="EMBL/GenBank/DDBJ databases">
        <title>Draft Genome Sequence of a Mulberry Tree, Morus notabilis C.K. Schneid.</title>
        <authorList>
            <person name="He N."/>
            <person name="Zhao S."/>
        </authorList>
    </citation>
    <scope>NUCLEOTIDE SEQUENCE</scope>
</reference>
<feature type="region of interest" description="Disordered" evidence="6">
    <location>
        <begin position="147"/>
        <end position="203"/>
    </location>
</feature>
<keyword evidence="3" id="KW-0238">DNA-binding</keyword>
<dbReference type="Gene3D" id="4.10.280.10">
    <property type="entry name" value="Helix-loop-helix DNA-binding domain"/>
    <property type="match status" value="1"/>
</dbReference>
<dbReference type="GO" id="GO:0003677">
    <property type="term" value="F:DNA binding"/>
    <property type="evidence" value="ECO:0007669"/>
    <property type="project" value="UniProtKB-KW"/>
</dbReference>
<dbReference type="SMART" id="SM00353">
    <property type="entry name" value="HLH"/>
    <property type="match status" value="1"/>
</dbReference>
<dbReference type="PANTHER" id="PTHR45914">
    <property type="entry name" value="TRANSCRIPTION FACTOR HEC3-RELATED"/>
    <property type="match status" value="1"/>
</dbReference>
<dbReference type="PANTHER" id="PTHR45914:SF24">
    <property type="entry name" value="BHLH DOMAIN-CONTAINING PROTEIN"/>
    <property type="match status" value="1"/>
</dbReference>
<proteinExistence type="predicted"/>
<protein>
    <recommendedName>
        <fullName evidence="7">BHLH domain-containing protein</fullName>
    </recommendedName>
</protein>
<dbReference type="GO" id="GO:0005634">
    <property type="term" value="C:nucleus"/>
    <property type="evidence" value="ECO:0007669"/>
    <property type="project" value="UniProtKB-SubCell"/>
</dbReference>
<dbReference type="InterPro" id="IPR045843">
    <property type="entry name" value="IND-like"/>
</dbReference>
<evidence type="ECO:0000313" key="9">
    <source>
        <dbReference type="Proteomes" id="UP000030645"/>
    </source>
</evidence>
<keyword evidence="5" id="KW-0539">Nucleus</keyword>
<organism evidence="8 9">
    <name type="scientific">Morus notabilis</name>
    <dbReference type="NCBI Taxonomy" id="981085"/>
    <lineage>
        <taxon>Eukaryota</taxon>
        <taxon>Viridiplantae</taxon>
        <taxon>Streptophyta</taxon>
        <taxon>Embryophyta</taxon>
        <taxon>Tracheophyta</taxon>
        <taxon>Spermatophyta</taxon>
        <taxon>Magnoliopsida</taxon>
        <taxon>eudicotyledons</taxon>
        <taxon>Gunneridae</taxon>
        <taxon>Pentapetalae</taxon>
        <taxon>rosids</taxon>
        <taxon>fabids</taxon>
        <taxon>Rosales</taxon>
        <taxon>Moraceae</taxon>
        <taxon>Moreae</taxon>
        <taxon>Morus</taxon>
    </lineage>
</organism>
<evidence type="ECO:0000259" key="7">
    <source>
        <dbReference type="PROSITE" id="PS50888"/>
    </source>
</evidence>
<keyword evidence="2" id="KW-0805">Transcription regulation</keyword>
<evidence type="ECO:0000313" key="8">
    <source>
        <dbReference type="EMBL" id="EXC23164.1"/>
    </source>
</evidence>
<accession>W9SRS0</accession>
<dbReference type="OrthoDB" id="1610519at2759"/>
<keyword evidence="4" id="KW-0804">Transcription</keyword>
<dbReference type="PROSITE" id="PS50888">
    <property type="entry name" value="BHLH"/>
    <property type="match status" value="1"/>
</dbReference>
<evidence type="ECO:0000256" key="5">
    <source>
        <dbReference type="ARBA" id="ARBA00023242"/>
    </source>
</evidence>
<name>W9SRS0_9ROSA</name>
<dbReference type="GO" id="GO:0003700">
    <property type="term" value="F:DNA-binding transcription factor activity"/>
    <property type="evidence" value="ECO:0007669"/>
    <property type="project" value="InterPro"/>
</dbReference>
<evidence type="ECO:0000256" key="6">
    <source>
        <dbReference type="SAM" id="MobiDB-lite"/>
    </source>
</evidence>
<dbReference type="Pfam" id="PF00010">
    <property type="entry name" value="HLH"/>
    <property type="match status" value="1"/>
</dbReference>
<sequence>MDTDFQSDYESFLANSAAASAGECSSDDISTFNSMFSNVSLLSLLTSTPNQDALLSSLPLLSDFTSLSSSSTTIPPPPGFVFFPNAITPKPEPLPFTDFTDETNHLPRPPQPPVTPTPPFNFMFADTESPAFHHLPDLLSLDHFSPSAAGEEYSPPSSSSLKRLRADSTSTSHHQASPPPPPPPPMVPRGSALARQRRQKLSDKTRCLQKLLPWDKKMDMATMLEEAYKYVKFLQAQLAALQSMPAVASSSSSAGVESFGGLGRLNGNQLLQVLVNSPVAQTTLYSKGCCVFSVEQLGLLERLADMSRITSSVARNSLPPNRF</sequence>
<feature type="domain" description="BHLH" evidence="7">
    <location>
        <begin position="185"/>
        <end position="234"/>
    </location>
</feature>
<evidence type="ECO:0000256" key="3">
    <source>
        <dbReference type="ARBA" id="ARBA00023125"/>
    </source>
</evidence>
<dbReference type="EMBL" id="KE345991">
    <property type="protein sequence ID" value="EXC23164.1"/>
    <property type="molecule type" value="Genomic_DNA"/>
</dbReference>